<dbReference type="PANTHER" id="PTHR48079">
    <property type="entry name" value="PROTEIN YEEZ"/>
    <property type="match status" value="1"/>
</dbReference>
<dbReference type="GO" id="GO:0004029">
    <property type="term" value="F:aldehyde dehydrogenase (NAD+) activity"/>
    <property type="evidence" value="ECO:0007669"/>
    <property type="project" value="TreeGrafter"/>
</dbReference>
<dbReference type="InterPro" id="IPR051783">
    <property type="entry name" value="NAD(P)-dependent_oxidoreduct"/>
</dbReference>
<dbReference type="InterPro" id="IPR001509">
    <property type="entry name" value="Epimerase_deHydtase"/>
</dbReference>
<comment type="caution">
    <text evidence="2">The sequence shown here is derived from an EMBL/GenBank/DDBJ whole genome shotgun (WGS) entry which is preliminary data.</text>
</comment>
<gene>
    <name evidence="2" type="ORF">R3P38DRAFT_3328034</name>
</gene>
<reference evidence="2 3" key="1">
    <citation type="journal article" date="2024" name="J Genomics">
        <title>Draft genome sequencing and assembly of Favolaschia claudopus CIRM-BRFM 2984 isolated from oak limbs.</title>
        <authorList>
            <person name="Navarro D."/>
            <person name="Drula E."/>
            <person name="Chaduli D."/>
            <person name="Cazenave R."/>
            <person name="Ahrendt S."/>
            <person name="Wang J."/>
            <person name="Lipzen A."/>
            <person name="Daum C."/>
            <person name="Barry K."/>
            <person name="Grigoriev I.V."/>
            <person name="Favel A."/>
            <person name="Rosso M.N."/>
            <person name="Martin F."/>
        </authorList>
    </citation>
    <scope>NUCLEOTIDE SEQUENCE [LARGE SCALE GENOMIC DNA]</scope>
    <source>
        <strain evidence="2 3">CIRM-BRFM 2984</strain>
    </source>
</reference>
<feature type="domain" description="NAD-dependent epimerase/dehydratase" evidence="1">
    <location>
        <begin position="3"/>
        <end position="216"/>
    </location>
</feature>
<evidence type="ECO:0000259" key="1">
    <source>
        <dbReference type="Pfam" id="PF01370"/>
    </source>
</evidence>
<dbReference type="SUPFAM" id="SSF51735">
    <property type="entry name" value="NAD(P)-binding Rossmann-fold domains"/>
    <property type="match status" value="1"/>
</dbReference>
<dbReference type="Gene3D" id="3.40.50.720">
    <property type="entry name" value="NAD(P)-binding Rossmann-like Domain"/>
    <property type="match status" value="1"/>
</dbReference>
<name>A0AAW0A368_9AGAR</name>
<organism evidence="2 3">
    <name type="scientific">Favolaschia claudopus</name>
    <dbReference type="NCBI Taxonomy" id="2862362"/>
    <lineage>
        <taxon>Eukaryota</taxon>
        <taxon>Fungi</taxon>
        <taxon>Dikarya</taxon>
        <taxon>Basidiomycota</taxon>
        <taxon>Agaricomycotina</taxon>
        <taxon>Agaricomycetes</taxon>
        <taxon>Agaricomycetidae</taxon>
        <taxon>Agaricales</taxon>
        <taxon>Marasmiineae</taxon>
        <taxon>Mycenaceae</taxon>
        <taxon>Favolaschia</taxon>
    </lineage>
</organism>
<dbReference type="GO" id="GO:0005737">
    <property type="term" value="C:cytoplasm"/>
    <property type="evidence" value="ECO:0007669"/>
    <property type="project" value="TreeGrafter"/>
</dbReference>
<dbReference type="AlphaFoldDB" id="A0AAW0A368"/>
<sequence length="302" mass="32408">MKVLVLGGTGFIGFPAAQALVRKGYTVYSLARSEAKEKTLAAEETTAKHDQHGVDHTGDVSSDAWIPLIATLDVIIETVTGSADGSRSVLERVEKAATALRPPGSPLLSYIYTSGTWVHGDSRTTTVTDTTPILTPAKLVAWRPAIEQLIVSSTVLNGIVIRPALLYGRSASIFSMLFKGAAEGRVSWPGTPGGRYALVHADDLAELYVLCAEKASVVGGKIVDGANPMTESVDELLEKLVRVSGARGPYEYREPADPFEEAITTNTLLRPYLANALLGWTPKKQGFVDGLEMYYVAWQASL</sequence>
<evidence type="ECO:0000313" key="3">
    <source>
        <dbReference type="Proteomes" id="UP001362999"/>
    </source>
</evidence>
<evidence type="ECO:0000313" key="2">
    <source>
        <dbReference type="EMBL" id="KAK7000275.1"/>
    </source>
</evidence>
<dbReference type="Proteomes" id="UP001362999">
    <property type="component" value="Unassembled WGS sequence"/>
</dbReference>
<accession>A0AAW0A368</accession>
<dbReference type="PANTHER" id="PTHR48079:SF3">
    <property type="entry name" value="NAD-DEPENDENT EPIMERASE_DEHYDRATASE DOMAIN-CONTAINING PROTEIN"/>
    <property type="match status" value="1"/>
</dbReference>
<protein>
    <submittedName>
        <fullName evidence="2">NAD(P)-binding protein</fullName>
    </submittedName>
</protein>
<dbReference type="Pfam" id="PF01370">
    <property type="entry name" value="Epimerase"/>
    <property type="match status" value="1"/>
</dbReference>
<dbReference type="InterPro" id="IPR036291">
    <property type="entry name" value="NAD(P)-bd_dom_sf"/>
</dbReference>
<proteinExistence type="predicted"/>
<dbReference type="EMBL" id="JAWWNJ010000089">
    <property type="protein sequence ID" value="KAK7000275.1"/>
    <property type="molecule type" value="Genomic_DNA"/>
</dbReference>
<keyword evidence="3" id="KW-1185">Reference proteome</keyword>